<accession>A0A8S5RX84</accession>
<reference evidence="1" key="1">
    <citation type="journal article" date="2021" name="Proc. Natl. Acad. Sci. U.S.A.">
        <title>A Catalog of Tens of Thousands of Viruses from Human Metagenomes Reveals Hidden Associations with Chronic Diseases.</title>
        <authorList>
            <person name="Tisza M.J."/>
            <person name="Buck C.B."/>
        </authorList>
    </citation>
    <scope>NUCLEOTIDE SEQUENCE</scope>
    <source>
        <strain evidence="1">CtLeh52</strain>
    </source>
</reference>
<evidence type="ECO:0000313" key="1">
    <source>
        <dbReference type="EMBL" id="DAF43115.1"/>
    </source>
</evidence>
<sequence length="64" mass="7377">MAFKEKEKELSYIAKYQKENYDRITVMSPKGTKEKLKAAATLKNMTLSEFVLDCVAKELNKMKA</sequence>
<proteinExistence type="predicted"/>
<protein>
    <recommendedName>
        <fullName evidence="2">DUF1778 domain-containing protein</fullName>
    </recommendedName>
</protein>
<dbReference type="Gene3D" id="1.10.1220.10">
    <property type="entry name" value="Met repressor-like"/>
    <property type="match status" value="1"/>
</dbReference>
<organism evidence="1">
    <name type="scientific">Siphoviridae sp. ctLeh52</name>
    <dbReference type="NCBI Taxonomy" id="2827849"/>
    <lineage>
        <taxon>Viruses</taxon>
        <taxon>Duplodnaviria</taxon>
        <taxon>Heunggongvirae</taxon>
        <taxon>Uroviricota</taxon>
        <taxon>Caudoviricetes</taxon>
    </lineage>
</organism>
<name>A0A8S5RX84_9CAUD</name>
<dbReference type="InterPro" id="IPR010985">
    <property type="entry name" value="Ribbon_hlx_hlx"/>
</dbReference>
<evidence type="ECO:0008006" key="2">
    <source>
        <dbReference type="Google" id="ProtNLM"/>
    </source>
</evidence>
<dbReference type="SUPFAM" id="SSF47598">
    <property type="entry name" value="Ribbon-helix-helix"/>
    <property type="match status" value="1"/>
</dbReference>
<dbReference type="GO" id="GO:0006355">
    <property type="term" value="P:regulation of DNA-templated transcription"/>
    <property type="evidence" value="ECO:0007669"/>
    <property type="project" value="InterPro"/>
</dbReference>
<dbReference type="InterPro" id="IPR013321">
    <property type="entry name" value="Arc_rbn_hlx_hlx"/>
</dbReference>
<dbReference type="EMBL" id="BK032499">
    <property type="protein sequence ID" value="DAF43115.1"/>
    <property type="molecule type" value="Genomic_DNA"/>
</dbReference>